<keyword evidence="3" id="KW-1185">Reference proteome</keyword>
<reference evidence="2" key="1">
    <citation type="submission" date="2017-07" db="EMBL/GenBank/DDBJ databases">
        <title>Taro Niue Genome Assembly and Annotation.</title>
        <authorList>
            <person name="Atibalentja N."/>
            <person name="Keating K."/>
            <person name="Fields C.J."/>
        </authorList>
    </citation>
    <scope>NUCLEOTIDE SEQUENCE</scope>
    <source>
        <strain evidence="2">Niue_2</strain>
        <tissue evidence="2">Leaf</tissue>
    </source>
</reference>
<dbReference type="GO" id="GO:0003676">
    <property type="term" value="F:nucleic acid binding"/>
    <property type="evidence" value="ECO:0007669"/>
    <property type="project" value="InterPro"/>
</dbReference>
<dbReference type="EMBL" id="NMUH01001582">
    <property type="protein sequence ID" value="MQL93625.1"/>
    <property type="molecule type" value="Genomic_DNA"/>
</dbReference>
<evidence type="ECO:0000313" key="3">
    <source>
        <dbReference type="Proteomes" id="UP000652761"/>
    </source>
</evidence>
<protein>
    <recommendedName>
        <fullName evidence="1">RNase H type-1 domain-containing protein</fullName>
    </recommendedName>
</protein>
<dbReference type="Pfam" id="PF13456">
    <property type="entry name" value="RVT_3"/>
    <property type="match status" value="1"/>
</dbReference>
<organism evidence="2 3">
    <name type="scientific">Colocasia esculenta</name>
    <name type="common">Wild taro</name>
    <name type="synonym">Arum esculentum</name>
    <dbReference type="NCBI Taxonomy" id="4460"/>
    <lineage>
        <taxon>Eukaryota</taxon>
        <taxon>Viridiplantae</taxon>
        <taxon>Streptophyta</taxon>
        <taxon>Embryophyta</taxon>
        <taxon>Tracheophyta</taxon>
        <taxon>Spermatophyta</taxon>
        <taxon>Magnoliopsida</taxon>
        <taxon>Liliopsida</taxon>
        <taxon>Araceae</taxon>
        <taxon>Aroideae</taxon>
        <taxon>Colocasieae</taxon>
        <taxon>Colocasia</taxon>
    </lineage>
</organism>
<dbReference type="PROSITE" id="PS50879">
    <property type="entry name" value="RNASE_H_1"/>
    <property type="match status" value="1"/>
</dbReference>
<evidence type="ECO:0000313" key="2">
    <source>
        <dbReference type="EMBL" id="MQL93625.1"/>
    </source>
</evidence>
<dbReference type="Proteomes" id="UP000652761">
    <property type="component" value="Unassembled WGS sequence"/>
</dbReference>
<evidence type="ECO:0000259" key="1">
    <source>
        <dbReference type="PROSITE" id="PS50879"/>
    </source>
</evidence>
<sequence>MALPIGQGERPLSENLSHPYDGGRLTVQEVMEDVQHPVRSYLPNGILQGVALNDMEDRYPTQEDFNHLFIYSDMAAPLWRWFLPLINPKINMHGQITMRIWSFLLQCNIHSAIGFVSLYCLMLILWEIWKGRCSARYESKRFSARVVINNVRFMVSNSLDKMHFKEEPSTYEIQLLNYFGFTPHASSKSLKLVRWNPPISGLCLNVDGASKGNPGLCGGGGCIRDENGEIMVAFANFYDDGSSMIAEIRALCDGLRLADFLGCRLSSVHTDSWVLANSIEEGISLVE</sequence>
<dbReference type="PANTHER" id="PTHR47723:SF19">
    <property type="entry name" value="POLYNUCLEOTIDYL TRANSFERASE, RIBONUCLEASE H-LIKE SUPERFAMILY PROTEIN"/>
    <property type="match status" value="1"/>
</dbReference>
<accession>A0A843VCF5</accession>
<dbReference type="OrthoDB" id="1305444at2759"/>
<dbReference type="InterPro" id="IPR053151">
    <property type="entry name" value="RNase_H-like"/>
</dbReference>
<dbReference type="PANTHER" id="PTHR47723">
    <property type="entry name" value="OS05G0353850 PROTEIN"/>
    <property type="match status" value="1"/>
</dbReference>
<comment type="caution">
    <text evidence="2">The sequence shown here is derived from an EMBL/GenBank/DDBJ whole genome shotgun (WGS) entry which is preliminary data.</text>
</comment>
<proteinExistence type="predicted"/>
<dbReference type="Gene3D" id="3.30.420.10">
    <property type="entry name" value="Ribonuclease H-like superfamily/Ribonuclease H"/>
    <property type="match status" value="1"/>
</dbReference>
<gene>
    <name evidence="2" type="ORF">Taro_026271</name>
</gene>
<dbReference type="GO" id="GO:0004523">
    <property type="term" value="F:RNA-DNA hybrid ribonuclease activity"/>
    <property type="evidence" value="ECO:0007669"/>
    <property type="project" value="InterPro"/>
</dbReference>
<dbReference type="InterPro" id="IPR002156">
    <property type="entry name" value="RNaseH_domain"/>
</dbReference>
<dbReference type="InterPro" id="IPR012337">
    <property type="entry name" value="RNaseH-like_sf"/>
</dbReference>
<feature type="domain" description="RNase H type-1" evidence="1">
    <location>
        <begin position="198"/>
        <end position="287"/>
    </location>
</feature>
<dbReference type="AlphaFoldDB" id="A0A843VCF5"/>
<dbReference type="InterPro" id="IPR036397">
    <property type="entry name" value="RNaseH_sf"/>
</dbReference>
<name>A0A843VCF5_COLES</name>
<dbReference type="SUPFAM" id="SSF53098">
    <property type="entry name" value="Ribonuclease H-like"/>
    <property type="match status" value="1"/>
</dbReference>